<keyword evidence="1" id="KW-0697">Rotamase</keyword>
<dbReference type="STRING" id="984262.SGRA_1956"/>
<dbReference type="KEGG" id="sgn:SGRA_1956"/>
<dbReference type="InterPro" id="IPR000297">
    <property type="entry name" value="PPIase_PpiC"/>
</dbReference>
<dbReference type="AlphaFoldDB" id="H6L1P3"/>
<dbReference type="EMBL" id="CP002831">
    <property type="protein sequence ID" value="AFC24687.1"/>
    <property type="molecule type" value="Genomic_DNA"/>
</dbReference>
<accession>H6L1P3</accession>
<gene>
    <name evidence="4" type="primary">surA</name>
    <name evidence="4" type="ordered locus">SGRA_1956</name>
</gene>
<dbReference type="InterPro" id="IPR046357">
    <property type="entry name" value="PPIase_dom_sf"/>
</dbReference>
<proteinExistence type="predicted"/>
<dbReference type="GO" id="GO:0003755">
    <property type="term" value="F:peptidyl-prolyl cis-trans isomerase activity"/>
    <property type="evidence" value="ECO:0007669"/>
    <property type="project" value="UniProtKB-KW"/>
</dbReference>
<dbReference type="Proteomes" id="UP000007519">
    <property type="component" value="Chromosome"/>
</dbReference>
<dbReference type="Pfam" id="PF13616">
    <property type="entry name" value="Rotamase_3"/>
    <property type="match status" value="1"/>
</dbReference>
<evidence type="ECO:0000256" key="1">
    <source>
        <dbReference type="PROSITE-ProRule" id="PRU00278"/>
    </source>
</evidence>
<name>H6L1P3_SAPGL</name>
<dbReference type="PROSITE" id="PS50198">
    <property type="entry name" value="PPIC_PPIASE_2"/>
    <property type="match status" value="2"/>
</dbReference>
<dbReference type="Gene3D" id="3.10.50.40">
    <property type="match status" value="2"/>
</dbReference>
<dbReference type="HOGENOM" id="CLU_034646_13_0_10"/>
<reference evidence="4 5" key="1">
    <citation type="journal article" date="2012" name="Stand. Genomic Sci.">
        <title>Complete genome sequencing and analysis of Saprospira grandis str. Lewin, a predatory marine bacterium.</title>
        <authorList>
            <person name="Saw J.H."/>
            <person name="Yuryev A."/>
            <person name="Kanbe M."/>
            <person name="Hou S."/>
            <person name="Young A.G."/>
            <person name="Aizawa S."/>
            <person name="Alam M."/>
        </authorList>
    </citation>
    <scope>NUCLEOTIDE SEQUENCE [LARGE SCALE GENOMIC DNA]</scope>
    <source>
        <strain evidence="4 5">Lewin</strain>
    </source>
</reference>
<dbReference type="EC" id="5.2.1.8" evidence="4"/>
<dbReference type="PANTHER" id="PTHR47245:SF2">
    <property type="entry name" value="PEPTIDYL-PROLYL CIS-TRANS ISOMERASE HP_0175-RELATED"/>
    <property type="match status" value="1"/>
</dbReference>
<dbReference type="InterPro" id="IPR027304">
    <property type="entry name" value="Trigger_fact/SurA_dom_sf"/>
</dbReference>
<dbReference type="SUPFAM" id="SSF54534">
    <property type="entry name" value="FKBP-like"/>
    <property type="match status" value="2"/>
</dbReference>
<protein>
    <submittedName>
        <fullName evidence="4">PpiC-type peptidyl-prolyl cis-trans isomerase</fullName>
        <ecNumber evidence="4">5.2.1.8</ecNumber>
    </submittedName>
</protein>
<evidence type="ECO:0000259" key="3">
    <source>
        <dbReference type="PROSITE" id="PS50198"/>
    </source>
</evidence>
<keyword evidence="1 4" id="KW-0413">Isomerase</keyword>
<evidence type="ECO:0000313" key="5">
    <source>
        <dbReference type="Proteomes" id="UP000007519"/>
    </source>
</evidence>
<dbReference type="PROSITE" id="PS01096">
    <property type="entry name" value="PPIC_PPIASE_1"/>
    <property type="match status" value="1"/>
</dbReference>
<dbReference type="InterPro" id="IPR050245">
    <property type="entry name" value="PrsA_foldase"/>
</dbReference>
<organism evidence="4 5">
    <name type="scientific">Saprospira grandis (strain Lewin)</name>
    <dbReference type="NCBI Taxonomy" id="984262"/>
    <lineage>
        <taxon>Bacteria</taxon>
        <taxon>Pseudomonadati</taxon>
        <taxon>Bacteroidota</taxon>
        <taxon>Saprospiria</taxon>
        <taxon>Saprospirales</taxon>
        <taxon>Saprospiraceae</taxon>
        <taxon>Saprospira</taxon>
    </lineage>
</organism>
<keyword evidence="2" id="KW-0732">Signal</keyword>
<feature type="chain" id="PRO_5007915282" evidence="2">
    <location>
        <begin position="19"/>
        <end position="460"/>
    </location>
</feature>
<sequence>MMYRLLFACLLLSSGLFAQQQIDRVVALVGNEPILVSDIEAQYRLLLSRTKEAPPENARAVILDQLLTNAVVLAEAERDSFTVSAVEIEGQLDSRISEILRYMNNDPEQFKAYYGKTPEEVKNDMRESMRKQMVVQRMSANIMQSVTVTPKEVQTFFSKIPEDSLPYFNSTVELAQIVIKPKVNDKEDERARQEAERIRQEILNGADFAELAKQYSQDPGSGARGGDLGITNRGSFVPEFEAAAYQLDENEVSELVKSQYGYHIIQLLERLGNNIHTRHILIKAELTPADEERAKNEADSIRSLILLDSFTFDQAVQRFSEDEFSKTRNGAMMNPQTGEPYWELGDLSPEVYFAIEKLKKGEISEAIEYSTPFGEKEYTLIKIRNRTIPHVANLQDDYSRIQMAAKEEKKSRYIQEWVAKKIDDHYVEFKFQSLGSYADFFIKKNGQAKNPQLQRWMMEP</sequence>
<evidence type="ECO:0000256" key="2">
    <source>
        <dbReference type="SAM" id="SignalP"/>
    </source>
</evidence>
<dbReference type="OrthoDB" id="14196at2"/>
<keyword evidence="5" id="KW-1185">Reference proteome</keyword>
<dbReference type="PANTHER" id="PTHR47245">
    <property type="entry name" value="PEPTIDYLPROLYL ISOMERASE"/>
    <property type="match status" value="1"/>
</dbReference>
<dbReference type="RefSeq" id="WP_015692310.1">
    <property type="nucleotide sequence ID" value="NC_016940.1"/>
</dbReference>
<feature type="domain" description="PpiC" evidence="3">
    <location>
        <begin position="272"/>
        <end position="373"/>
    </location>
</feature>
<dbReference type="Gene3D" id="1.10.4030.10">
    <property type="entry name" value="Porin chaperone SurA, peptide-binding domain"/>
    <property type="match status" value="1"/>
</dbReference>
<dbReference type="eggNOG" id="COG0760">
    <property type="taxonomic scope" value="Bacteria"/>
</dbReference>
<evidence type="ECO:0000313" key="4">
    <source>
        <dbReference type="EMBL" id="AFC24687.1"/>
    </source>
</evidence>
<dbReference type="SUPFAM" id="SSF109998">
    <property type="entry name" value="Triger factor/SurA peptide-binding domain-like"/>
    <property type="match status" value="1"/>
</dbReference>
<feature type="signal peptide" evidence="2">
    <location>
        <begin position="1"/>
        <end position="18"/>
    </location>
</feature>
<dbReference type="InterPro" id="IPR023058">
    <property type="entry name" value="PPIase_PpiC_CS"/>
</dbReference>
<dbReference type="Pfam" id="PF00639">
    <property type="entry name" value="Rotamase"/>
    <property type="match status" value="1"/>
</dbReference>
<feature type="domain" description="PpiC" evidence="3">
    <location>
        <begin position="169"/>
        <end position="269"/>
    </location>
</feature>